<dbReference type="GO" id="GO:0008688">
    <property type="term" value="F:3-(3-hydroxyphenyl)propionate hydroxylase activity"/>
    <property type="evidence" value="ECO:0007669"/>
    <property type="project" value="UniProtKB-EC"/>
</dbReference>
<keyword evidence="4" id="KW-1185">Reference proteome</keyword>
<dbReference type="InterPro" id="IPR002938">
    <property type="entry name" value="FAD-bd"/>
</dbReference>
<evidence type="ECO:0000313" key="4">
    <source>
        <dbReference type="Proteomes" id="UP000424462"/>
    </source>
</evidence>
<sequence length="584" mass="63999">MSAVIETDVLIAGTGPTGLVLANLLGARGVNVTLVEKRAELIDYPRGVGLDDESYRTIQAMDLIEEISPYTLPHHVMRVVNGKGEVIMTNDPQGEPFGFPRKFGFLQPLVDRTMFEGLARYPNVRTIFGAELSGLEDTGEGVTAQINHCTGEEGENPTGESTTINARFHVGCEGGRSFTRKWMGVDFEGVSPSTRWVVIDVRNDPLGIPNVYLGADPNRPYVSIGLPHGVRRFEFLLFDDEPNERVEDNAFVTSLLHEHLPEGIELDIIRRRVFTHHGRVASDFRKGNVMIAGDAAHLMPVWMGQGFNSGVRDATNLAWKLDTVLKGLADDTLLDTYSQERRDHAKAMVDLSLAMGNMIKPTDKRIAFGRDVIARAANLSPQVKSYFSDMKFKPMPRYGRGVVVDQETLAAGTAKRKICTDRIPKLIPLRNALRKDSAVGTQFIQPRVTFEGEEKLLDDAIGTGFTILSWGMDPANLLSEESRRDINAKGVQLVCAVSPNQVEWAREQCAATGTLVVLDDSGALKKWFDNASVGSVVIRPDRFIAAACLNGDLPRAIKAVSHAASLKNKAPVTPAENKTLKAVG</sequence>
<dbReference type="PANTHER" id="PTHR43476">
    <property type="entry name" value="3-(3-HYDROXY-PHENYL)PROPIONATE/3-HYDROXYCINNAMIC ACID HYDROXYLASE"/>
    <property type="match status" value="1"/>
</dbReference>
<organism evidence="3 4">
    <name type="scientific">Corynebacterium occultum</name>
    <dbReference type="NCBI Taxonomy" id="2675219"/>
    <lineage>
        <taxon>Bacteria</taxon>
        <taxon>Bacillati</taxon>
        <taxon>Actinomycetota</taxon>
        <taxon>Actinomycetes</taxon>
        <taxon>Mycobacteriales</taxon>
        <taxon>Corynebacteriaceae</taxon>
        <taxon>Corynebacterium</taxon>
    </lineage>
</organism>
<dbReference type="InterPro" id="IPR036188">
    <property type="entry name" value="FAD/NAD-bd_sf"/>
</dbReference>
<dbReference type="KEGG" id="cok:COCCU_04425"/>
<dbReference type="PRINTS" id="PR00420">
    <property type="entry name" value="RNGMNOXGNASE"/>
</dbReference>
<dbReference type="PANTHER" id="PTHR43476:SF3">
    <property type="entry name" value="FAD-BINDING MONOOXYGENASE"/>
    <property type="match status" value="1"/>
</dbReference>
<dbReference type="EC" id="1.14.13.127" evidence="3"/>
<protein>
    <submittedName>
        <fullName evidence="3">3-(3-hydroxy-phenyl)propionate/3-hydroxycinnamic acid hydroxylase</fullName>
        <ecNumber evidence="3">1.14.13.127</ecNumber>
    </submittedName>
</protein>
<dbReference type="Gene3D" id="3.50.50.60">
    <property type="entry name" value="FAD/NAD(P)-binding domain"/>
    <property type="match status" value="1"/>
</dbReference>
<dbReference type="AlphaFoldDB" id="A0A6B8VRT2"/>
<dbReference type="GO" id="GO:0071949">
    <property type="term" value="F:FAD binding"/>
    <property type="evidence" value="ECO:0007669"/>
    <property type="project" value="InterPro"/>
</dbReference>
<dbReference type="InterPro" id="IPR050631">
    <property type="entry name" value="PheA/TfdB_FAD_monoxygenase"/>
</dbReference>
<gene>
    <name evidence="3" type="primary">mhpA2</name>
    <name evidence="3" type="ORF">COCCU_04425</name>
</gene>
<dbReference type="EMBL" id="CP046455">
    <property type="protein sequence ID" value="QGU06833.1"/>
    <property type="molecule type" value="Genomic_DNA"/>
</dbReference>
<proteinExistence type="predicted"/>
<accession>A0A6B8VRT2</accession>
<evidence type="ECO:0000256" key="1">
    <source>
        <dbReference type="ARBA" id="ARBA00023002"/>
    </source>
</evidence>
<evidence type="ECO:0000259" key="2">
    <source>
        <dbReference type="Pfam" id="PF01494"/>
    </source>
</evidence>
<dbReference type="GO" id="GO:0019622">
    <property type="term" value="P:3-(3-hydroxy)phenylpropionate catabolic process"/>
    <property type="evidence" value="ECO:0007669"/>
    <property type="project" value="TreeGrafter"/>
</dbReference>
<keyword evidence="1 3" id="KW-0560">Oxidoreductase</keyword>
<reference evidence="3 4" key="1">
    <citation type="submission" date="2019-11" db="EMBL/GenBank/DDBJ databases">
        <title>Complete genome sequence of Corynebacterium kalinowskii 1959, a novel Corynebacterium species isolated from soil of a small paddock in Vilsendorf, Germany.</title>
        <authorList>
            <person name="Schaffert L."/>
            <person name="Ruwe M."/>
            <person name="Milse J."/>
            <person name="Hanuschka K."/>
            <person name="Ortseifen V."/>
            <person name="Droste J."/>
            <person name="Brandt D."/>
            <person name="Schlueter L."/>
            <person name="Kutter Y."/>
            <person name="Vinke S."/>
            <person name="Viehoefer P."/>
            <person name="Jacob L."/>
            <person name="Luebke N.-C."/>
            <person name="Schulte-Berndt E."/>
            <person name="Hain C."/>
            <person name="Linder M."/>
            <person name="Schmidt P."/>
            <person name="Wollenschlaeger L."/>
            <person name="Luttermann T."/>
            <person name="Thieme E."/>
            <person name="Hassa J."/>
            <person name="Haak M."/>
            <person name="Wittchen M."/>
            <person name="Mentz A."/>
            <person name="Persicke M."/>
            <person name="Busche T."/>
            <person name="Ruckert C."/>
        </authorList>
    </citation>
    <scope>NUCLEOTIDE SEQUENCE [LARGE SCALE GENOMIC DNA]</scope>
    <source>
        <strain evidence="3 4">2039</strain>
    </source>
</reference>
<dbReference type="RefSeq" id="WP_156230406.1">
    <property type="nucleotide sequence ID" value="NZ_CP046455.1"/>
</dbReference>
<feature type="domain" description="FAD-binding" evidence="2">
    <location>
        <begin position="6"/>
        <end position="351"/>
    </location>
</feature>
<evidence type="ECO:0000313" key="3">
    <source>
        <dbReference type="EMBL" id="QGU06833.1"/>
    </source>
</evidence>
<dbReference type="SUPFAM" id="SSF51905">
    <property type="entry name" value="FAD/NAD(P)-binding domain"/>
    <property type="match status" value="1"/>
</dbReference>
<dbReference type="Pfam" id="PF01494">
    <property type="entry name" value="FAD_binding_3"/>
    <property type="match status" value="1"/>
</dbReference>
<name>A0A6B8VRT2_9CORY</name>
<dbReference type="Proteomes" id="UP000424462">
    <property type="component" value="Chromosome"/>
</dbReference>
<dbReference type="Gene3D" id="3.30.70.2450">
    <property type="match status" value="1"/>
</dbReference>